<comment type="catalytic activity">
    <reaction evidence="13">
        <text>[GlcNAc-(1-&gt;4)-Mur2Ac(oyl-L-Ala-gamma-D-Glu-L-Lys-D-Ala-D-Ala)](n)-di-trans,octa-cis-undecaprenyl diphosphate + beta-D-GlcNAc-(1-&gt;4)-Mur2Ac(oyl-L-Ala-gamma-D-Glu-L-Lys-D-Ala-D-Ala)-di-trans,octa-cis-undecaprenyl diphosphate = [GlcNAc-(1-&gt;4)-Mur2Ac(oyl-L-Ala-gamma-D-Glu-L-Lys-D-Ala-D-Ala)](n+1)-di-trans,octa-cis-undecaprenyl diphosphate + di-trans,octa-cis-undecaprenyl diphosphate + H(+)</text>
        <dbReference type="Rhea" id="RHEA:23708"/>
        <dbReference type="Rhea" id="RHEA-COMP:9602"/>
        <dbReference type="Rhea" id="RHEA-COMP:9603"/>
        <dbReference type="ChEBI" id="CHEBI:15378"/>
        <dbReference type="ChEBI" id="CHEBI:58405"/>
        <dbReference type="ChEBI" id="CHEBI:60033"/>
        <dbReference type="ChEBI" id="CHEBI:78435"/>
        <dbReference type="EC" id="2.4.99.28"/>
    </reaction>
</comment>
<keyword evidence="5" id="KW-0328">Glycosyltransferase</keyword>
<gene>
    <name evidence="17" type="ORF">HJ588_02025</name>
</gene>
<dbReference type="GO" id="GO:0030288">
    <property type="term" value="C:outer membrane-bounded periplasmic space"/>
    <property type="evidence" value="ECO:0007669"/>
    <property type="project" value="TreeGrafter"/>
</dbReference>
<evidence type="ECO:0000256" key="4">
    <source>
        <dbReference type="ARBA" id="ARBA00022670"/>
    </source>
</evidence>
<dbReference type="FunFam" id="1.10.3810.10:FF:000001">
    <property type="entry name" value="Penicillin-binding protein 1A"/>
    <property type="match status" value="1"/>
</dbReference>
<keyword evidence="7" id="KW-0378">Hydrolase</keyword>
<dbReference type="SUPFAM" id="SSF53955">
    <property type="entry name" value="Lysozyme-like"/>
    <property type="match status" value="1"/>
</dbReference>
<comment type="similarity">
    <text evidence="2">In the N-terminal section; belongs to the glycosyltransferase 51 family.</text>
</comment>
<dbReference type="Pfam" id="PF00905">
    <property type="entry name" value="Transpeptidase"/>
    <property type="match status" value="1"/>
</dbReference>
<evidence type="ECO:0000313" key="18">
    <source>
        <dbReference type="Proteomes" id="UP000557772"/>
    </source>
</evidence>
<dbReference type="GO" id="GO:0009252">
    <property type="term" value="P:peptidoglycan biosynthetic process"/>
    <property type="evidence" value="ECO:0007669"/>
    <property type="project" value="UniProtKB-KW"/>
</dbReference>
<dbReference type="GO" id="GO:0071555">
    <property type="term" value="P:cell wall organization"/>
    <property type="evidence" value="ECO:0007669"/>
    <property type="project" value="UniProtKB-KW"/>
</dbReference>
<dbReference type="Proteomes" id="UP000557772">
    <property type="component" value="Unassembled WGS sequence"/>
</dbReference>
<accession>A0A849ABZ9</accession>
<sequence>MRHVTRFGTVFSLLGALIATAIAMGLVAAGLALPAIGAAGQATNGSIKLFNQIPSNIEMNPLAQQSRILAADGSVLATPFNQNRIVVPFDKISQNMKNAQVAIEDERFYQHGAIDSKGLLRAISSNVFSNGTQGASTLTQQYVKVMQQNQAINTGNEEAANRAVTQSGMEGYVRKLQQLKYAVTIEQKYTKDQILDGYLNLVYYGGQAYGVEAAARHYFGIPAAQLNLQQSAMLAGVVNEPGRLDPTTNPEGVLARRNVVLDKMYQQKLISYTQLVDAKKSPLGLKLTQVNSNSCANSKYAYFCYYVMGWLQTQPALGKDPKSRLATLQSGGLTIKTSFDPKLADTIDKEIRKKVPQGNSEGIDSAGIIIQPGTGLVLASGQNTQYSNVAGAGKNAQNFTTDGEGYAYGSTAKLFTVVNALEAGWSPDKKITVPPYNTKSSADAPAHAFTSANFPGRCGLTPGTTWRLPNDKPYPPAGQRMSLKDATAQSVNTIFAQMVSELGACNVLKTTSKFGVQSGTGQQIQSTAASITLGTSDVTPLDLTNAYATIAANGKYCPPRPVVAITDGNGKKLPLSGTACKQLVSPKVAAETSEIFQSVITDPAGTTHGDILLNGNRPAAGKTGTEDGSKNIWFVGYTPQMATGVWVGHNKAPAPMKDITLAGQKYKDYVFAGDLAAPIWKNVMDAALKGKPIEYFQKPDGSTPKSKPAPKATASTPPPPTPVGPTGNYSPRTYTPQNNGTGTTQAPVVPRATAQKETPKATVRQQPTTKPTSTAQPTASGK</sequence>
<evidence type="ECO:0000256" key="14">
    <source>
        <dbReference type="SAM" id="MobiDB-lite"/>
    </source>
</evidence>
<evidence type="ECO:0000256" key="9">
    <source>
        <dbReference type="ARBA" id="ARBA00022984"/>
    </source>
</evidence>
<evidence type="ECO:0000256" key="11">
    <source>
        <dbReference type="ARBA" id="ARBA00023316"/>
    </source>
</evidence>
<comment type="caution">
    <text evidence="17">The sequence shown here is derived from an EMBL/GenBank/DDBJ whole genome shotgun (WGS) entry which is preliminary data.</text>
</comment>
<keyword evidence="9" id="KW-0573">Peptidoglycan synthesis</keyword>
<dbReference type="Pfam" id="PF00912">
    <property type="entry name" value="Transgly"/>
    <property type="match status" value="1"/>
</dbReference>
<evidence type="ECO:0000256" key="10">
    <source>
        <dbReference type="ARBA" id="ARBA00023268"/>
    </source>
</evidence>
<dbReference type="InterPro" id="IPR001460">
    <property type="entry name" value="PCN-bd_Tpept"/>
</dbReference>
<evidence type="ECO:0000256" key="13">
    <source>
        <dbReference type="ARBA" id="ARBA00049902"/>
    </source>
</evidence>
<dbReference type="GO" id="GO:0008955">
    <property type="term" value="F:peptidoglycan glycosyltransferase activity"/>
    <property type="evidence" value="ECO:0007669"/>
    <property type="project" value="UniProtKB-EC"/>
</dbReference>
<evidence type="ECO:0000259" key="15">
    <source>
        <dbReference type="Pfam" id="PF00905"/>
    </source>
</evidence>
<feature type="domain" description="Glycosyl transferase family 51" evidence="16">
    <location>
        <begin position="76"/>
        <end position="264"/>
    </location>
</feature>
<keyword evidence="6" id="KW-0808">Transferase</keyword>
<evidence type="ECO:0000256" key="1">
    <source>
        <dbReference type="ARBA" id="ARBA00007090"/>
    </source>
</evidence>
<proteinExistence type="inferred from homology"/>
<name>A0A849ABZ9_9MICO</name>
<feature type="domain" description="Penicillin-binding protein transpeptidase" evidence="15">
    <location>
        <begin position="478"/>
        <end position="650"/>
    </location>
</feature>
<dbReference type="PANTHER" id="PTHR32282">
    <property type="entry name" value="BINDING PROTEIN TRANSPEPTIDASE, PUTATIVE-RELATED"/>
    <property type="match status" value="1"/>
</dbReference>
<keyword evidence="3" id="KW-0121">Carboxypeptidase</keyword>
<evidence type="ECO:0000256" key="3">
    <source>
        <dbReference type="ARBA" id="ARBA00022645"/>
    </source>
</evidence>
<evidence type="ECO:0000256" key="2">
    <source>
        <dbReference type="ARBA" id="ARBA00007739"/>
    </source>
</evidence>
<dbReference type="EMBL" id="JABENB010000001">
    <property type="protein sequence ID" value="NNG38055.1"/>
    <property type="molecule type" value="Genomic_DNA"/>
</dbReference>
<dbReference type="InterPro" id="IPR050396">
    <property type="entry name" value="Glycosyltr_51/Transpeptidase"/>
</dbReference>
<protein>
    <submittedName>
        <fullName evidence="17">Penicillin-binding protein</fullName>
    </submittedName>
</protein>
<dbReference type="Gene3D" id="1.10.3810.10">
    <property type="entry name" value="Biosynthetic peptidoglycan transglycosylase-like"/>
    <property type="match status" value="1"/>
</dbReference>
<dbReference type="Gene3D" id="3.40.710.10">
    <property type="entry name" value="DD-peptidase/beta-lactamase superfamily"/>
    <property type="match status" value="1"/>
</dbReference>
<dbReference type="RefSeq" id="WP_171151472.1">
    <property type="nucleotide sequence ID" value="NZ_JABENB010000001.1"/>
</dbReference>
<dbReference type="InterPro" id="IPR036950">
    <property type="entry name" value="PBP_transglycosylase"/>
</dbReference>
<evidence type="ECO:0000256" key="5">
    <source>
        <dbReference type="ARBA" id="ARBA00022676"/>
    </source>
</evidence>
<evidence type="ECO:0000259" key="16">
    <source>
        <dbReference type="Pfam" id="PF00912"/>
    </source>
</evidence>
<feature type="region of interest" description="Disordered" evidence="14">
    <location>
        <begin position="695"/>
        <end position="782"/>
    </location>
</feature>
<dbReference type="PANTHER" id="PTHR32282:SF33">
    <property type="entry name" value="PEPTIDOGLYCAN GLYCOSYLTRANSFERASE"/>
    <property type="match status" value="1"/>
</dbReference>
<feature type="compositionally biased region" description="Polar residues" evidence="14">
    <location>
        <begin position="728"/>
        <end position="746"/>
    </location>
</feature>
<comment type="similarity">
    <text evidence="1">In the C-terminal section; belongs to the transpeptidase family.</text>
</comment>
<keyword evidence="11" id="KW-0961">Cell wall biogenesis/degradation</keyword>
<keyword evidence="4" id="KW-0645">Protease</keyword>
<dbReference type="AlphaFoldDB" id="A0A849ABZ9"/>
<evidence type="ECO:0000313" key="17">
    <source>
        <dbReference type="EMBL" id="NNG38055.1"/>
    </source>
</evidence>
<keyword evidence="18" id="KW-1185">Reference proteome</keyword>
<dbReference type="InterPro" id="IPR012338">
    <property type="entry name" value="Beta-lactam/transpept-like"/>
</dbReference>
<dbReference type="InterPro" id="IPR001264">
    <property type="entry name" value="Glyco_trans_51"/>
</dbReference>
<dbReference type="GO" id="GO:0008360">
    <property type="term" value="P:regulation of cell shape"/>
    <property type="evidence" value="ECO:0007669"/>
    <property type="project" value="UniProtKB-KW"/>
</dbReference>
<comment type="catalytic activity">
    <reaction evidence="12">
        <text>Preferential cleavage: (Ac)2-L-Lys-D-Ala-|-D-Ala. Also transpeptidation of peptidyl-alanyl moieties that are N-acyl substituents of D-alanine.</text>
        <dbReference type="EC" id="3.4.16.4"/>
    </reaction>
</comment>
<dbReference type="GO" id="GO:0008658">
    <property type="term" value="F:penicillin binding"/>
    <property type="evidence" value="ECO:0007669"/>
    <property type="project" value="InterPro"/>
</dbReference>
<reference evidence="17 18" key="1">
    <citation type="submission" date="2020-05" db="EMBL/GenBank/DDBJ databases">
        <title>Flexivirga sp. ID2601S isolated from air conditioner.</title>
        <authorList>
            <person name="Kim D.H."/>
        </authorList>
    </citation>
    <scope>NUCLEOTIDE SEQUENCE [LARGE SCALE GENOMIC DNA]</scope>
    <source>
        <strain evidence="17 18">ID2601S</strain>
    </source>
</reference>
<organism evidence="17 18">
    <name type="scientific">Flexivirga aerilata</name>
    <dbReference type="NCBI Taxonomy" id="1656889"/>
    <lineage>
        <taxon>Bacteria</taxon>
        <taxon>Bacillati</taxon>
        <taxon>Actinomycetota</taxon>
        <taxon>Actinomycetes</taxon>
        <taxon>Micrococcales</taxon>
        <taxon>Dermacoccaceae</taxon>
        <taxon>Flexivirga</taxon>
    </lineage>
</organism>
<evidence type="ECO:0000256" key="7">
    <source>
        <dbReference type="ARBA" id="ARBA00022801"/>
    </source>
</evidence>
<evidence type="ECO:0000256" key="6">
    <source>
        <dbReference type="ARBA" id="ARBA00022679"/>
    </source>
</evidence>
<keyword evidence="8" id="KW-0133">Cell shape</keyword>
<feature type="compositionally biased region" description="Polar residues" evidence="14">
    <location>
        <begin position="763"/>
        <end position="782"/>
    </location>
</feature>
<feature type="compositionally biased region" description="Low complexity" evidence="14">
    <location>
        <begin position="701"/>
        <end position="715"/>
    </location>
</feature>
<dbReference type="SUPFAM" id="SSF56601">
    <property type="entry name" value="beta-lactamase/transpeptidase-like"/>
    <property type="match status" value="1"/>
</dbReference>
<dbReference type="GO" id="GO:0006508">
    <property type="term" value="P:proteolysis"/>
    <property type="evidence" value="ECO:0007669"/>
    <property type="project" value="UniProtKB-KW"/>
</dbReference>
<evidence type="ECO:0000256" key="12">
    <source>
        <dbReference type="ARBA" id="ARBA00034000"/>
    </source>
</evidence>
<evidence type="ECO:0000256" key="8">
    <source>
        <dbReference type="ARBA" id="ARBA00022960"/>
    </source>
</evidence>
<keyword evidence="10" id="KW-0511">Multifunctional enzyme</keyword>
<dbReference type="InterPro" id="IPR023346">
    <property type="entry name" value="Lysozyme-like_dom_sf"/>
</dbReference>
<dbReference type="GO" id="GO:0009002">
    <property type="term" value="F:serine-type D-Ala-D-Ala carboxypeptidase activity"/>
    <property type="evidence" value="ECO:0007669"/>
    <property type="project" value="UniProtKB-EC"/>
</dbReference>